<evidence type="ECO:0000313" key="2">
    <source>
        <dbReference type="Proteomes" id="UP001162905"/>
    </source>
</evidence>
<protein>
    <submittedName>
        <fullName evidence="1">Uncharacterized protein</fullName>
    </submittedName>
</protein>
<comment type="caution">
    <text evidence="1">The sequence shown here is derived from an EMBL/GenBank/DDBJ whole genome shotgun (WGS) entry which is preliminary data.</text>
</comment>
<dbReference type="RefSeq" id="WP_237253721.1">
    <property type="nucleotide sequence ID" value="NZ_JAKJXE010000001.1"/>
</dbReference>
<keyword evidence="2" id="KW-1185">Reference proteome</keyword>
<organism evidence="1 2">
    <name type="scientific">Pseudomonas petrae</name>
    <dbReference type="NCBI Taxonomy" id="2912190"/>
    <lineage>
        <taxon>Bacteria</taxon>
        <taxon>Pseudomonadati</taxon>
        <taxon>Pseudomonadota</taxon>
        <taxon>Gammaproteobacteria</taxon>
        <taxon>Pseudomonadales</taxon>
        <taxon>Pseudomonadaceae</taxon>
        <taxon>Pseudomonas</taxon>
    </lineage>
</organism>
<reference evidence="1" key="1">
    <citation type="submission" date="2022-01" db="EMBL/GenBank/DDBJ databases">
        <title>Pseudomonas sp. nov. isolated from Antarctic regolith.</title>
        <authorList>
            <person name="Novakova D."/>
            <person name="Sedlar K."/>
        </authorList>
    </citation>
    <scope>NUCLEOTIDE SEQUENCE</scope>
    <source>
        <strain evidence="1">P2647</strain>
    </source>
</reference>
<dbReference type="EMBL" id="JAKJXH010000021">
    <property type="protein sequence ID" value="MCF7544287.1"/>
    <property type="molecule type" value="Genomic_DNA"/>
</dbReference>
<sequence>MFSGNARNTFAFKHLTDSVINDGTGQFSVDFIHCLRLGATDLLDVSDLGFTGLGDGTDRTFKLIVDTAIHLTYPKDYEADADGHRFEISIHKNVANTFTAHNLIMADASAAHIELVGLAPADLHPIG</sequence>
<dbReference type="Proteomes" id="UP001162905">
    <property type="component" value="Unassembled WGS sequence"/>
</dbReference>
<evidence type="ECO:0000313" key="1">
    <source>
        <dbReference type="EMBL" id="MCF7544287.1"/>
    </source>
</evidence>
<name>A0ABS9I950_9PSED</name>
<proteinExistence type="predicted"/>
<gene>
    <name evidence="1" type="ORF">L4G47_19000</name>
</gene>
<accession>A0ABS9I950</accession>